<evidence type="ECO:0000259" key="5">
    <source>
        <dbReference type="PROSITE" id="PS50075"/>
    </source>
</evidence>
<dbReference type="InterPro" id="IPR000873">
    <property type="entry name" value="AMP-dep_synth/lig_dom"/>
</dbReference>
<dbReference type="SUPFAM" id="SSF52777">
    <property type="entry name" value="CoA-dependent acyltransferases"/>
    <property type="match status" value="6"/>
</dbReference>
<dbReference type="Gene3D" id="1.10.1200.10">
    <property type="entry name" value="ACP-like"/>
    <property type="match status" value="2"/>
</dbReference>
<dbReference type="Gene3D" id="3.30.559.30">
    <property type="entry name" value="Nonribosomal peptide synthetase, condensation domain"/>
    <property type="match status" value="3"/>
</dbReference>
<dbReference type="NCBIfam" id="TIGR01720">
    <property type="entry name" value="NRPS-para261"/>
    <property type="match status" value="1"/>
</dbReference>
<dbReference type="InterPro" id="IPR006162">
    <property type="entry name" value="Ppantetheine_attach_site"/>
</dbReference>
<dbReference type="InterPro" id="IPR025110">
    <property type="entry name" value="AMP-bd_C"/>
</dbReference>
<dbReference type="SMART" id="SM01294">
    <property type="entry name" value="PKS_PP_betabranch"/>
    <property type="match status" value="1"/>
</dbReference>
<dbReference type="NCBIfam" id="NF003417">
    <property type="entry name" value="PRK04813.1"/>
    <property type="match status" value="2"/>
</dbReference>
<accession>A0ABX0IQU8</accession>
<dbReference type="PROSITE" id="PS00455">
    <property type="entry name" value="AMP_BINDING"/>
    <property type="match status" value="2"/>
</dbReference>
<dbReference type="Gene3D" id="3.30.300.30">
    <property type="match status" value="2"/>
</dbReference>
<dbReference type="SMART" id="SM00823">
    <property type="entry name" value="PKS_PP"/>
    <property type="match status" value="2"/>
</dbReference>
<keyword evidence="2" id="KW-0596">Phosphopantetheine</keyword>
<dbReference type="EMBL" id="VEVQ02000005">
    <property type="protein sequence ID" value="NHN25923.1"/>
    <property type="molecule type" value="Genomic_DNA"/>
</dbReference>
<dbReference type="InterPro" id="IPR001242">
    <property type="entry name" value="Condensation_dom"/>
</dbReference>
<organism evidence="6 7">
    <name type="scientific">Flavobacterium jejuense</name>
    <dbReference type="NCBI Taxonomy" id="1544455"/>
    <lineage>
        <taxon>Bacteria</taxon>
        <taxon>Pseudomonadati</taxon>
        <taxon>Bacteroidota</taxon>
        <taxon>Flavobacteriia</taxon>
        <taxon>Flavobacteriales</taxon>
        <taxon>Flavobacteriaceae</taxon>
        <taxon>Flavobacterium</taxon>
    </lineage>
</organism>
<dbReference type="Pfam" id="PF00501">
    <property type="entry name" value="AMP-binding"/>
    <property type="match status" value="2"/>
</dbReference>
<dbReference type="Gene3D" id="2.30.38.10">
    <property type="entry name" value="Luciferase, Domain 3"/>
    <property type="match status" value="2"/>
</dbReference>
<evidence type="ECO:0000256" key="1">
    <source>
        <dbReference type="ARBA" id="ARBA00001957"/>
    </source>
</evidence>
<dbReference type="Gene3D" id="3.30.559.10">
    <property type="entry name" value="Chloramphenicol acetyltransferase-like domain"/>
    <property type="match status" value="3"/>
</dbReference>
<proteinExistence type="predicted"/>
<dbReference type="Pfam" id="PF13193">
    <property type="entry name" value="AMP-binding_C"/>
    <property type="match status" value="1"/>
</dbReference>
<evidence type="ECO:0000256" key="3">
    <source>
        <dbReference type="ARBA" id="ARBA00022553"/>
    </source>
</evidence>
<dbReference type="PANTHER" id="PTHR45527">
    <property type="entry name" value="NONRIBOSOMAL PEPTIDE SYNTHETASE"/>
    <property type="match status" value="1"/>
</dbReference>
<keyword evidence="7" id="KW-1185">Reference proteome</keyword>
<evidence type="ECO:0000256" key="4">
    <source>
        <dbReference type="ARBA" id="ARBA00022737"/>
    </source>
</evidence>
<reference evidence="6 7" key="2">
    <citation type="submission" date="2019-05" db="EMBL/GenBank/DDBJ databases">
        <authorList>
            <person name="Lianzixin W."/>
        </authorList>
    </citation>
    <scope>NUCLEOTIDE SEQUENCE [LARGE SCALE GENOMIC DNA]</scope>
    <source>
        <strain evidence="6 7">EC11</strain>
    </source>
</reference>
<dbReference type="SUPFAM" id="SSF56801">
    <property type="entry name" value="Acetyl-CoA synthetase-like"/>
    <property type="match status" value="2"/>
</dbReference>
<comment type="caution">
    <text evidence="6">The sequence shown here is derived from an EMBL/GenBank/DDBJ whole genome shotgun (WGS) entry which is preliminary data.</text>
</comment>
<dbReference type="InterPro" id="IPR045851">
    <property type="entry name" value="AMP-bd_C_sf"/>
</dbReference>
<evidence type="ECO:0000313" key="6">
    <source>
        <dbReference type="EMBL" id="NHN25923.1"/>
    </source>
</evidence>
<dbReference type="CDD" id="cd17643">
    <property type="entry name" value="A_NRPS_Cytc1-like"/>
    <property type="match status" value="1"/>
</dbReference>
<keyword evidence="3" id="KW-0597">Phosphoprotein</keyword>
<dbReference type="SUPFAM" id="SSF47336">
    <property type="entry name" value="ACP-like"/>
    <property type="match status" value="2"/>
</dbReference>
<reference evidence="6 7" key="3">
    <citation type="submission" date="2020-02" db="EMBL/GenBank/DDBJ databases">
        <title>Flavobacterium profundi sp. nov., isolated from a deep-sea seamount.</title>
        <authorList>
            <person name="Zhang D.-C."/>
        </authorList>
    </citation>
    <scope>NUCLEOTIDE SEQUENCE [LARGE SCALE GENOMIC DNA]</scope>
    <source>
        <strain evidence="6 7">EC11</strain>
    </source>
</reference>
<comment type="cofactor">
    <cofactor evidence="1">
        <name>pantetheine 4'-phosphate</name>
        <dbReference type="ChEBI" id="CHEBI:47942"/>
    </cofactor>
</comment>
<evidence type="ECO:0000313" key="7">
    <source>
        <dbReference type="Proteomes" id="UP000817854"/>
    </source>
</evidence>
<dbReference type="InterPro" id="IPR023213">
    <property type="entry name" value="CAT-like_dom_sf"/>
</dbReference>
<dbReference type="RefSeq" id="WP_140962260.1">
    <property type="nucleotide sequence ID" value="NZ_VEVQ02000005.1"/>
</dbReference>
<name>A0ABX0IQU8_9FLAO</name>
<dbReference type="InterPro" id="IPR010071">
    <property type="entry name" value="AA_adenyl_dom"/>
</dbReference>
<dbReference type="CDD" id="cd19534">
    <property type="entry name" value="E_NRPS"/>
    <property type="match status" value="1"/>
</dbReference>
<dbReference type="PROSITE" id="PS00012">
    <property type="entry name" value="PHOSPHOPANTETHEINE"/>
    <property type="match status" value="2"/>
</dbReference>
<dbReference type="Pfam" id="PF00550">
    <property type="entry name" value="PP-binding"/>
    <property type="match status" value="2"/>
</dbReference>
<dbReference type="Proteomes" id="UP000817854">
    <property type="component" value="Unassembled WGS sequence"/>
</dbReference>
<sequence length="2581" mass="296790">MNDKIDKKNVQDIFELSMIQKGMLFHYLNDENSNIYNAQLRFNVEGILDIDILKEALGIVQSNNEVLRSVFKWKEVSKPLQIILHECTIDIVYHDISQENSAYVLNFVEEYSLKDMNDKFTLTTVPFRLSIIKIAEKSYELYITNHHILYDGWSTGIILKELFYAYNQLVNNENPVFLNKSTYKEYQLTTSKMKKRDEEKEYWKNYLNKFEISSLSTKVHVSNGEKHQTKKISFKSAIDKLEAFSIEEKVTKAAIIYSTIGILLQRLKGESDVVFGTTVSNRDSSIKGIESIVGNFINSIPFRLKDTEKKSFLDVIKETHQDLIIRNQFNNTSYYEIKQLTDLKSSENLFDTLVVIENYPLDEKTINSNKDFNIALKSVTENTGIPLVISIFFKEELEIEVIYQTDTIDQTFAEAFLVNLNTFLEGILDNSNRIVDKFCFLTDNEVSETLVKFNNTEAKNPVNETVVSLFEKQAIRRPNNIAILCGNESITYADLVDKSNQIARYLKEEKHIKKGDLVGLMLDRDLNIIPIILGVLKAGAAFVPIDPIYPTDRINSIIKESRIDILLVKNDLDVSSFNSVQNVVFVNEILAKTYDNPTVLEKLKISDLAYVIFTSGSTGTPKGVMIEHGSLLNYINWASAFYVGKDKTTFPLYSSISFDLTITSIFTPLITGNTVIVYEEDDTSVLIEKVLIDNKVDIIKLTPSHLKIIRDSDLLTKNKSTLKKLIVGGEEFESKLSKDIFDKFNGKVKIYNEYGPTEATVGCMIYEFDPEQSTLSVPLGNPINNTQIYLLDTQMNPVSKGIMGEIHISGKSVAKGYLWRDDLTEVRFIDNPFIHGERMYKTGDYAIRLTDGTILFMGRIDEQVKISGFRIELREIENMLNTHSNVEECVVVAKEKAGHNYLVAYYLSESEINPLSLRSHLAEKLPIYMLPAHYIQIDSFPLTANGKLNVKALPEPELKGNEDYEAPSSLEEKLLVNEWSKVLGIPKLGITDNYFSVGGDSIVSIQISSKMRNAGYEVSVQDIFKNPTIKELALKIKPVISQSDQSVVSGSVELSPIQRWFFNNSSIDQHYFNQSSMIHFKKSITSDTVFEIFTKIFEHHDALRIVFNRDNGRINQENIGLNFPISLEEKYFDNDDEVNKLILKESNRIQASIDLENGPLIKLGLFQTVEGSQLLIVIHHLVVDGVSWRILFEDIKTLYNQILNKQKLTLPLKTDSFQKWSKSLTEYTKTDIYEKAKLYWHSLSNKNIDLMKRDFQEGINMFSDHCRESFKLKSKYTSKLLGDVHKTFGTQINDILLTALLLSIHKQFGLKSLLIDLEGHGREDIIQGINTSRTIGWFTSIYPVILEKNEKGLNDQIKTVKEHLKKIPNNGIDYLLNKYFQETDNQEFRNKNEVKSQISFNYLGQLSSDYESFFTTQEGKGNEVSLNMSQNYDWNIIGFVSNGEFALNLVYSKQQYKKETINAFMNTYKSCLEEVIDYCVSYNKPELSPSDLTYNNLSIEELDVLQNKYDIEDIYTLSSMQEGMLFHSVLESNSEMYFEQKVLTLKGDISVETVEQSMNDLMNRHDIFRTVFLYKNYERPIQIVLKERKIDFSFFDIRKDCIHSSKNELIESYQKNDAKKAFDLSKDVLMRIVLLQTQDDEFVLIWSHHHILMDGWCTSIVWNDFKLLYSNKRLNKNISLLPAAKYANYIEWLEDRNKKDSITYWESYLSNYGSLATIPKKTVSQTINRDYDLSSQEFIIDSKRVNFLKKVSKENSVTLNTILQTAWGIVLSKYNNTKDVVFGSVISGRPSEITGIENMVGLFINTIPVRVKYEEKDSVIELLKNCQNKALQNEQHQYHPLSEIQSLSDLGNELFDHILVFENYPISEKIINKKDEEAIGFTVTDIEVFEQTNYDLVLMIIPGDEIQIKIDYNQNKYSNETIERLLNHLNTTIVSIIENNDSMITELDFMSENERIQLLNQFNYLDVDFPKDKTIIDLFIEQVERTPNSIAITFEDEQITYYELHKRSSEIAILLRENGVKPDCIVGLFMNRSIDVVIGMLAILKAGGAYLPIDIDYPKERIEYIIKDSGTTIILTDRTLENEIDFNVLTLFIEDSEEISDMALNIQHFNKPSDLCYVIYTSGTTGNPKGVMIEHRNVVRLLFNDKFQYDFNSSDVWTMFHSHCFDVSVWEIYGALLFGGKLIVIPKMLAKDTKAYLEILKNEKVTILNQTPSALYNLIYADLSEPEKTLSLRYVILAGEELSPRKLKAWKVKYPDVLIINKYGITETTVHNTYKEIKEFEIENNISNIGIPIPTLSMLILNEYQKLVPNGVIGELYVGGDGLARGYLNNEELTNKRFIPNPYKPEERLYRSGDLAKVMESGELEYKGRIDHQVQLRGFRVELGEIENQLIRHNQINEILVQAKEIGGEKHLLAYYIANKELDITELRHFLLNKLPDYMVPSYFLKMERFPLTPNGKLDKKALPDPELKTIEASAKPNNQVQKELVSIWADLLNIKEDKIGINTNFFDIGGNSLKLMKMVDKINTHFETEITVAKVFTYPVISSLAEFLNKNNESDIYRSDALIDTDMEQMNDAMDILNQI</sequence>
<dbReference type="InterPro" id="IPR009081">
    <property type="entry name" value="PP-bd_ACP"/>
</dbReference>
<reference evidence="7" key="1">
    <citation type="submission" date="2019-05" db="EMBL/GenBank/DDBJ databases">
        <title>Flavobacterium profundi sp. nov., isolated from a deep-sea seamount.</title>
        <authorList>
            <person name="Zhang D.-C."/>
        </authorList>
    </citation>
    <scope>NUCLEOTIDE SEQUENCE [LARGE SCALE GENOMIC DNA]</scope>
    <source>
        <strain evidence="7">EC11</strain>
    </source>
</reference>
<dbReference type="CDD" id="cd19543">
    <property type="entry name" value="DCL_NRPS"/>
    <property type="match status" value="1"/>
</dbReference>
<gene>
    <name evidence="6" type="ORF">FIA58_009575</name>
</gene>
<dbReference type="NCBIfam" id="TIGR01733">
    <property type="entry name" value="AA-adenyl-dom"/>
    <property type="match status" value="2"/>
</dbReference>
<dbReference type="PANTHER" id="PTHR45527:SF14">
    <property type="entry name" value="PLIPASTATIN SYNTHASE SUBUNIT B"/>
    <property type="match status" value="1"/>
</dbReference>
<dbReference type="InterPro" id="IPR036736">
    <property type="entry name" value="ACP-like_sf"/>
</dbReference>
<dbReference type="Gene3D" id="3.40.50.980">
    <property type="match status" value="4"/>
</dbReference>
<keyword evidence="4" id="KW-0677">Repeat</keyword>
<protein>
    <submittedName>
        <fullName evidence="6">Amino acid adenylation domain-containing protein</fullName>
    </submittedName>
</protein>
<dbReference type="InterPro" id="IPR010060">
    <property type="entry name" value="NRPS_synth"/>
</dbReference>
<dbReference type="InterPro" id="IPR020806">
    <property type="entry name" value="PKS_PP-bd"/>
</dbReference>
<dbReference type="InterPro" id="IPR020845">
    <property type="entry name" value="AMP-binding_CS"/>
</dbReference>
<feature type="domain" description="Carrier" evidence="5">
    <location>
        <begin position="2476"/>
        <end position="2553"/>
    </location>
</feature>
<dbReference type="Pfam" id="PF00668">
    <property type="entry name" value="Condensation"/>
    <property type="match status" value="3"/>
</dbReference>
<evidence type="ECO:0000256" key="2">
    <source>
        <dbReference type="ARBA" id="ARBA00022450"/>
    </source>
</evidence>
<dbReference type="PROSITE" id="PS50075">
    <property type="entry name" value="CARRIER"/>
    <property type="match status" value="2"/>
</dbReference>
<feature type="domain" description="Carrier" evidence="5">
    <location>
        <begin position="966"/>
        <end position="1040"/>
    </location>
</feature>